<evidence type="ECO:0000256" key="1">
    <source>
        <dbReference type="ARBA" id="ARBA00022574"/>
    </source>
</evidence>
<dbReference type="InterPro" id="IPR019775">
    <property type="entry name" value="WD40_repeat_CS"/>
</dbReference>
<name>A0A3M7ECI4_HORWE</name>
<dbReference type="InterPro" id="IPR049567">
    <property type="entry name" value="WDR59-like"/>
</dbReference>
<dbReference type="AlphaFoldDB" id="A0A3M7ECI4"/>
<feature type="compositionally biased region" description="Polar residues" evidence="4">
    <location>
        <begin position="930"/>
        <end position="942"/>
    </location>
</feature>
<dbReference type="GO" id="GO:1904263">
    <property type="term" value="P:positive regulation of TORC1 signaling"/>
    <property type="evidence" value="ECO:0007669"/>
    <property type="project" value="TreeGrafter"/>
</dbReference>
<evidence type="ECO:0000256" key="3">
    <source>
        <dbReference type="PROSITE-ProRule" id="PRU00221"/>
    </source>
</evidence>
<dbReference type="InterPro" id="IPR001680">
    <property type="entry name" value="WD40_rpt"/>
</dbReference>
<feature type="region of interest" description="Disordered" evidence="4">
    <location>
        <begin position="608"/>
        <end position="627"/>
    </location>
</feature>
<protein>
    <recommendedName>
        <fullName evidence="5">WDR59/RTC1-like RING zinc finger domain-containing protein</fullName>
    </recommendedName>
</protein>
<dbReference type="GO" id="GO:0035859">
    <property type="term" value="C:Seh1-associated complex"/>
    <property type="evidence" value="ECO:0007669"/>
    <property type="project" value="TreeGrafter"/>
</dbReference>
<feature type="compositionally biased region" description="Polar residues" evidence="4">
    <location>
        <begin position="609"/>
        <end position="627"/>
    </location>
</feature>
<evidence type="ECO:0000313" key="6">
    <source>
        <dbReference type="EMBL" id="RMY74359.1"/>
    </source>
</evidence>
<feature type="compositionally biased region" description="Polar residues" evidence="4">
    <location>
        <begin position="882"/>
        <end position="892"/>
    </location>
</feature>
<feature type="compositionally biased region" description="Polar residues" evidence="4">
    <location>
        <begin position="421"/>
        <end position="432"/>
    </location>
</feature>
<dbReference type="PROSITE" id="PS50082">
    <property type="entry name" value="WD_REPEATS_2"/>
    <property type="match status" value="1"/>
</dbReference>
<feature type="compositionally biased region" description="Basic and acidic residues" evidence="4">
    <location>
        <begin position="350"/>
        <end position="364"/>
    </location>
</feature>
<feature type="region of interest" description="Disordered" evidence="4">
    <location>
        <begin position="810"/>
        <end position="896"/>
    </location>
</feature>
<dbReference type="SUPFAM" id="SSF50978">
    <property type="entry name" value="WD40 repeat-like"/>
    <property type="match status" value="1"/>
</dbReference>
<comment type="caution">
    <text evidence="6">The sequence shown here is derived from an EMBL/GenBank/DDBJ whole genome shotgun (WGS) entry which is preliminary data.</text>
</comment>
<keyword evidence="1 3" id="KW-0853">WD repeat</keyword>
<feature type="compositionally biased region" description="Polar residues" evidence="4">
    <location>
        <begin position="584"/>
        <end position="597"/>
    </location>
</feature>
<accession>A0A3M7ECI4</accession>
<sequence>MNAFTSHLITINAEYAAISTRHGVEVIELPDGAIQPIVHRHGRLNGPLIDLCKLQPARLALAQRGQVSVHDIKGRTTASTLPDTNRAVTSLAWSPHYASIIAIGSIDGSLITCDIDQSQRPLRRWKYGPGPCKSIAWNNLYHDVLATSHEKTIAVWSTRNFRRPQRTLRAGHARFFELSWHPSESAKLLSTSDDNVIRVWDLSETLAFISGDASILENDSDSEDDTIFGEPEGLRRRAFPIAQIPLLKPPRSAQWLGDHGVFVLAEDGRHVVFYSFGSDWEMPHEVWRLKLDIKALTATLQSAEGATMLIAVSMGDVEIHKIPSVIIDNLGGHVHERTQAQLSGTGTHAEQPRSSEDDGPDQQRRLSTMNPQSVIHIRKEETSFKETSKQLQARRRTPKAKEEHKKMPVISSLSGARSSSPATRMTSSLELPKQQDVSTESAMPFLSPSIPAQEGSLSAIPPLEESVQLSSLHQINSIQSAQYSATRDSDSDDETFADALVGSGSYLPGGINVPLPKACGALFAPSGQLVTFFPPKSTRQNAPRTGEKGAMVGNKERSKARRAAQLFPTFGNLVSNDDILDSDTSSGYSVTSHSNESLPPLAMDASMETGHSWQQQDPRMASSDPTATGNKVVISTHDIEDFVPVSKITARDYRVLRGAESSSDMCYANGRIAEEVGLEDTASVWRLLALLLEDAVPLDAVSQGQDQESSESILVIAQRSRRSLQDTSFAGSQEASSFGKLRWADHPFAASWLVRRMLQWAEDRADIQMLACVPTILAQASQAVSEVNQTAFESMFTKLATYDPDYLLHSDASKQPPFKSRPIPFTRSESYQSSRLQQTPVRTPVVSQTSSGFPSQPPTPQIGSTSSTPPTTFPPLPRPNSTRLSTSMSGSASPERYRGSFSAAAKYYAQSITDKFSSYGSSPPARRFGTSPSANDLSTSVPTPHGSWSKSVSFASAAASTTGTARNSQLSRSNTDADGYDSDKTIDDNSLPQTPKSTNAPVLPKFFNLDSFSDEVSGGGAKSIFLPEDLAAKAVIWQDHYAELLRCWGLWMQAAELEKAAGLARPGVGSDDGWCHDGVVPVPVPGSRKAACSICFAVITGVQQLCPECLHTSHLGCLVDYCDFLEGEEAFECPTGCGCDCASLPFEQVDFY</sequence>
<dbReference type="GO" id="GO:0035591">
    <property type="term" value="F:signaling adaptor activity"/>
    <property type="evidence" value="ECO:0007669"/>
    <property type="project" value="TreeGrafter"/>
</dbReference>
<dbReference type="GO" id="GO:0034198">
    <property type="term" value="P:cellular response to amino acid starvation"/>
    <property type="evidence" value="ECO:0007669"/>
    <property type="project" value="TreeGrafter"/>
</dbReference>
<evidence type="ECO:0000256" key="4">
    <source>
        <dbReference type="SAM" id="MobiDB-lite"/>
    </source>
</evidence>
<feature type="compositionally biased region" description="Basic and acidic residues" evidence="4">
    <location>
        <begin position="377"/>
        <end position="388"/>
    </location>
</feature>
<dbReference type="SMART" id="SM00320">
    <property type="entry name" value="WD40"/>
    <property type="match status" value="3"/>
</dbReference>
<proteinExistence type="predicted"/>
<evidence type="ECO:0000259" key="5">
    <source>
        <dbReference type="Pfam" id="PF17120"/>
    </source>
</evidence>
<feature type="compositionally biased region" description="Low complexity" evidence="4">
    <location>
        <begin position="411"/>
        <end position="420"/>
    </location>
</feature>
<feature type="region of interest" description="Disordered" evidence="4">
    <location>
        <begin position="534"/>
        <end position="558"/>
    </location>
</feature>
<organism evidence="6 7">
    <name type="scientific">Hortaea werneckii</name>
    <name type="common">Black yeast</name>
    <name type="synonym">Cladosporium werneckii</name>
    <dbReference type="NCBI Taxonomy" id="91943"/>
    <lineage>
        <taxon>Eukaryota</taxon>
        <taxon>Fungi</taxon>
        <taxon>Dikarya</taxon>
        <taxon>Ascomycota</taxon>
        <taxon>Pezizomycotina</taxon>
        <taxon>Dothideomycetes</taxon>
        <taxon>Dothideomycetidae</taxon>
        <taxon>Mycosphaerellales</taxon>
        <taxon>Teratosphaeriaceae</taxon>
        <taxon>Hortaea</taxon>
    </lineage>
</organism>
<dbReference type="PANTHER" id="PTHR46170">
    <property type="entry name" value="GATOR COMPLEX PROTEIN WDR59"/>
    <property type="match status" value="1"/>
</dbReference>
<evidence type="ECO:0000313" key="7">
    <source>
        <dbReference type="Proteomes" id="UP000281468"/>
    </source>
</evidence>
<dbReference type="PROSITE" id="PS00678">
    <property type="entry name" value="WD_REPEATS_1"/>
    <property type="match status" value="1"/>
</dbReference>
<dbReference type="Pfam" id="PF00400">
    <property type="entry name" value="WD40"/>
    <property type="match status" value="1"/>
</dbReference>
<dbReference type="GO" id="GO:0005774">
    <property type="term" value="C:vacuolar membrane"/>
    <property type="evidence" value="ECO:0007669"/>
    <property type="project" value="TreeGrafter"/>
</dbReference>
<feature type="domain" description="WDR59/RTC1-like RING zinc finger" evidence="5">
    <location>
        <begin position="1089"/>
        <end position="1142"/>
    </location>
</feature>
<feature type="region of interest" description="Disordered" evidence="4">
    <location>
        <begin position="961"/>
        <end position="999"/>
    </location>
</feature>
<evidence type="ECO:0000256" key="2">
    <source>
        <dbReference type="ARBA" id="ARBA00022737"/>
    </source>
</evidence>
<dbReference type="Gene3D" id="2.130.10.10">
    <property type="entry name" value="YVTN repeat-like/Quinoprotein amine dehydrogenase"/>
    <property type="match status" value="1"/>
</dbReference>
<feature type="compositionally biased region" description="Low complexity" evidence="4">
    <location>
        <begin position="861"/>
        <end position="870"/>
    </location>
</feature>
<feature type="region of interest" description="Disordered" evidence="4">
    <location>
        <begin position="584"/>
        <end position="603"/>
    </location>
</feature>
<feature type="region of interest" description="Disordered" evidence="4">
    <location>
        <begin position="918"/>
        <end position="948"/>
    </location>
</feature>
<gene>
    <name evidence="6" type="ORF">D0862_14127</name>
</gene>
<feature type="repeat" description="WD" evidence="3">
    <location>
        <begin position="168"/>
        <end position="203"/>
    </location>
</feature>
<feature type="compositionally biased region" description="Polar residues" evidence="4">
    <location>
        <begin position="988"/>
        <end position="999"/>
    </location>
</feature>
<reference evidence="6 7" key="1">
    <citation type="journal article" date="2018" name="BMC Genomics">
        <title>Genomic evidence for intraspecific hybridization in a clonal and extremely halotolerant yeast.</title>
        <authorList>
            <person name="Gostincar C."/>
            <person name="Stajich J.E."/>
            <person name="Zupancic J."/>
            <person name="Zalar P."/>
            <person name="Gunde-Cimerman N."/>
        </authorList>
    </citation>
    <scope>NUCLEOTIDE SEQUENCE [LARGE SCALE GENOMIC DNA]</scope>
    <source>
        <strain evidence="6 7">EXF-171</strain>
    </source>
</reference>
<dbReference type="EMBL" id="QWIQ01000881">
    <property type="protein sequence ID" value="RMY74359.1"/>
    <property type="molecule type" value="Genomic_DNA"/>
</dbReference>
<feature type="compositionally biased region" description="Polar residues" evidence="4">
    <location>
        <begin position="827"/>
        <end position="853"/>
    </location>
</feature>
<keyword evidence="2" id="KW-0677">Repeat</keyword>
<dbReference type="InterPro" id="IPR049566">
    <property type="entry name" value="WDR59_RTC1-like_RING_Znf"/>
</dbReference>
<dbReference type="InterPro" id="IPR036322">
    <property type="entry name" value="WD40_repeat_dom_sf"/>
</dbReference>
<dbReference type="PANTHER" id="PTHR46170:SF1">
    <property type="entry name" value="GATOR COMPLEX PROTEIN WDR59"/>
    <property type="match status" value="1"/>
</dbReference>
<feature type="region of interest" description="Disordered" evidence="4">
    <location>
        <begin position="341"/>
        <end position="432"/>
    </location>
</feature>
<dbReference type="Pfam" id="PF17120">
    <property type="entry name" value="zf-RING_16"/>
    <property type="match status" value="1"/>
</dbReference>
<dbReference type="InterPro" id="IPR015943">
    <property type="entry name" value="WD40/YVTN_repeat-like_dom_sf"/>
</dbReference>
<dbReference type="Proteomes" id="UP000281468">
    <property type="component" value="Unassembled WGS sequence"/>
</dbReference>